<organism evidence="1 2">
    <name type="scientific">Paenibacillus flagellatus</name>
    <dbReference type="NCBI Taxonomy" id="2211139"/>
    <lineage>
        <taxon>Bacteria</taxon>
        <taxon>Bacillati</taxon>
        <taxon>Bacillota</taxon>
        <taxon>Bacilli</taxon>
        <taxon>Bacillales</taxon>
        <taxon>Paenibacillaceae</taxon>
        <taxon>Paenibacillus</taxon>
    </lineage>
</organism>
<reference evidence="1 2" key="1">
    <citation type="submission" date="2018-05" db="EMBL/GenBank/DDBJ databases">
        <title>Paenibacillus flagellatus sp. nov., isolated from selenium mineral soil.</title>
        <authorList>
            <person name="Dai X."/>
        </authorList>
    </citation>
    <scope>NUCLEOTIDE SEQUENCE [LARGE SCALE GENOMIC DNA]</scope>
    <source>
        <strain evidence="1 2">DXL2</strain>
    </source>
</reference>
<proteinExistence type="predicted"/>
<accession>A0A2V5K0T8</accession>
<dbReference type="EMBL" id="QJVJ01000013">
    <property type="protein sequence ID" value="PYI51284.1"/>
    <property type="molecule type" value="Genomic_DNA"/>
</dbReference>
<protein>
    <submittedName>
        <fullName evidence="1">Uncharacterized protein</fullName>
    </submittedName>
</protein>
<dbReference type="Proteomes" id="UP000247476">
    <property type="component" value="Unassembled WGS sequence"/>
</dbReference>
<name>A0A2V5K0T8_9BACL</name>
<keyword evidence="2" id="KW-1185">Reference proteome</keyword>
<evidence type="ECO:0000313" key="2">
    <source>
        <dbReference type="Proteomes" id="UP000247476"/>
    </source>
</evidence>
<dbReference type="AlphaFoldDB" id="A0A2V5K0T8"/>
<comment type="caution">
    <text evidence="1">The sequence shown here is derived from an EMBL/GenBank/DDBJ whole genome shotgun (WGS) entry which is preliminary data.</text>
</comment>
<evidence type="ECO:0000313" key="1">
    <source>
        <dbReference type="EMBL" id="PYI51284.1"/>
    </source>
</evidence>
<gene>
    <name evidence="1" type="ORF">DLM86_24965</name>
</gene>
<sequence>MIDSWLQRFPASHRSFRLLRNANGGYAVIWERGSRLIGLVPGKGAESAVWVDFRALEEGTWNVGGDRTWISPEFALFADASGRYDIPAQLDPGSYRFLPAETAEVVRTEQMCELTHWPDRRSIPIRLTKEYRLIANPFDRVRSDEYRKLAQLPFIGCQIETRLQLLYDPEQMSDRPLPAINLWSILQVHPGGTVLVPVHGNAEPLVMHRERRLPVIESQPAVTSFPFRGDDGFKLSFHSLQSTGRFGYFRRLGPDAFSLIVRQFRVHPSALYPDHPEDRPDYTGSCMQFFYDGGKMGGYGELEYHAPSIDGRDATVQSDTSQLYYFVGTRDQIADIAHHLLGTDLSGVCGA</sequence>